<dbReference type="KEGG" id="smo:SELMODRAFT_8351"/>
<accession>D8RBF4</accession>
<feature type="non-terminal residue" evidence="2">
    <location>
        <position position="84"/>
    </location>
</feature>
<dbReference type="PROSITE" id="PS50011">
    <property type="entry name" value="PROTEIN_KINASE_DOM"/>
    <property type="match status" value="1"/>
</dbReference>
<dbReference type="PANTHER" id="PTHR44167">
    <property type="entry name" value="OVARIAN-SPECIFIC SERINE/THREONINE-PROTEIN KINASE LOK-RELATED"/>
    <property type="match status" value="1"/>
</dbReference>
<dbReference type="EMBL" id="GL377575">
    <property type="protein sequence ID" value="EFJ30785.1"/>
    <property type="molecule type" value="Genomic_DNA"/>
</dbReference>
<evidence type="ECO:0000313" key="3">
    <source>
        <dbReference type="Proteomes" id="UP000001514"/>
    </source>
</evidence>
<organism evidence="3">
    <name type="scientific">Selaginella moellendorffii</name>
    <name type="common">Spikemoss</name>
    <dbReference type="NCBI Taxonomy" id="88036"/>
    <lineage>
        <taxon>Eukaryota</taxon>
        <taxon>Viridiplantae</taxon>
        <taxon>Streptophyta</taxon>
        <taxon>Embryophyta</taxon>
        <taxon>Tracheophyta</taxon>
        <taxon>Lycopodiopsida</taxon>
        <taxon>Selaginellales</taxon>
        <taxon>Selaginellaceae</taxon>
        <taxon>Selaginella</taxon>
    </lineage>
</organism>
<name>D8RBF4_SELML</name>
<proteinExistence type="predicted"/>
<dbReference type="eggNOG" id="KOG0033">
    <property type="taxonomic scope" value="Eukaryota"/>
</dbReference>
<dbReference type="GO" id="GO:0004672">
    <property type="term" value="F:protein kinase activity"/>
    <property type="evidence" value="ECO:0007669"/>
    <property type="project" value="InterPro"/>
</dbReference>
<dbReference type="Gene3D" id="1.10.510.10">
    <property type="entry name" value="Transferase(Phosphotransferase) domain 1"/>
    <property type="match status" value="1"/>
</dbReference>
<dbReference type="STRING" id="88036.D8RBF4"/>
<reference evidence="2 3" key="1">
    <citation type="journal article" date="2011" name="Science">
        <title>The Selaginella genome identifies genetic changes associated with the evolution of vascular plants.</title>
        <authorList>
            <person name="Banks J.A."/>
            <person name="Nishiyama T."/>
            <person name="Hasebe M."/>
            <person name="Bowman J.L."/>
            <person name="Gribskov M."/>
            <person name="dePamphilis C."/>
            <person name="Albert V.A."/>
            <person name="Aono N."/>
            <person name="Aoyama T."/>
            <person name="Ambrose B.A."/>
            <person name="Ashton N.W."/>
            <person name="Axtell M.J."/>
            <person name="Barker E."/>
            <person name="Barker M.S."/>
            <person name="Bennetzen J.L."/>
            <person name="Bonawitz N.D."/>
            <person name="Chapple C."/>
            <person name="Cheng C."/>
            <person name="Correa L.G."/>
            <person name="Dacre M."/>
            <person name="DeBarry J."/>
            <person name="Dreyer I."/>
            <person name="Elias M."/>
            <person name="Engstrom E.M."/>
            <person name="Estelle M."/>
            <person name="Feng L."/>
            <person name="Finet C."/>
            <person name="Floyd S.K."/>
            <person name="Frommer W.B."/>
            <person name="Fujita T."/>
            <person name="Gramzow L."/>
            <person name="Gutensohn M."/>
            <person name="Harholt J."/>
            <person name="Hattori M."/>
            <person name="Heyl A."/>
            <person name="Hirai T."/>
            <person name="Hiwatashi Y."/>
            <person name="Ishikawa M."/>
            <person name="Iwata M."/>
            <person name="Karol K.G."/>
            <person name="Koehler B."/>
            <person name="Kolukisaoglu U."/>
            <person name="Kubo M."/>
            <person name="Kurata T."/>
            <person name="Lalonde S."/>
            <person name="Li K."/>
            <person name="Li Y."/>
            <person name="Litt A."/>
            <person name="Lyons E."/>
            <person name="Manning G."/>
            <person name="Maruyama T."/>
            <person name="Michael T.P."/>
            <person name="Mikami K."/>
            <person name="Miyazaki S."/>
            <person name="Morinaga S."/>
            <person name="Murata T."/>
            <person name="Mueller-Roeber B."/>
            <person name="Nelson D.R."/>
            <person name="Obara M."/>
            <person name="Oguri Y."/>
            <person name="Olmstead R.G."/>
            <person name="Onodera N."/>
            <person name="Petersen B.L."/>
            <person name="Pils B."/>
            <person name="Prigge M."/>
            <person name="Rensing S.A."/>
            <person name="Riano-Pachon D.M."/>
            <person name="Roberts A.W."/>
            <person name="Sato Y."/>
            <person name="Scheller H.V."/>
            <person name="Schulz B."/>
            <person name="Schulz C."/>
            <person name="Shakirov E.V."/>
            <person name="Shibagaki N."/>
            <person name="Shinohara N."/>
            <person name="Shippen D.E."/>
            <person name="Soerensen I."/>
            <person name="Sotooka R."/>
            <person name="Sugimoto N."/>
            <person name="Sugita M."/>
            <person name="Sumikawa N."/>
            <person name="Tanurdzic M."/>
            <person name="Theissen G."/>
            <person name="Ulvskov P."/>
            <person name="Wakazuki S."/>
            <person name="Weng J.K."/>
            <person name="Willats W.W."/>
            <person name="Wipf D."/>
            <person name="Wolf P.G."/>
            <person name="Yang L."/>
            <person name="Zimmer A.D."/>
            <person name="Zhu Q."/>
            <person name="Mitros T."/>
            <person name="Hellsten U."/>
            <person name="Loque D."/>
            <person name="Otillar R."/>
            <person name="Salamov A."/>
            <person name="Schmutz J."/>
            <person name="Shapiro H."/>
            <person name="Lindquist E."/>
            <person name="Lucas S."/>
            <person name="Rokhsar D."/>
            <person name="Grigoriev I.V."/>
        </authorList>
    </citation>
    <scope>NUCLEOTIDE SEQUENCE [LARGE SCALE GENOMIC DNA]</scope>
</reference>
<evidence type="ECO:0000259" key="1">
    <source>
        <dbReference type="PROSITE" id="PS50011"/>
    </source>
</evidence>
<dbReference type="InParanoid" id="D8RBF4"/>
<evidence type="ECO:0000313" key="2">
    <source>
        <dbReference type="EMBL" id="EFJ30785.1"/>
    </source>
</evidence>
<dbReference type="AlphaFoldDB" id="D8RBF4"/>
<dbReference type="PANTHER" id="PTHR44167:SF18">
    <property type="entry name" value="PROTEIN KINASE DOMAIN-CONTAINING PROTEIN"/>
    <property type="match status" value="1"/>
</dbReference>
<protein>
    <recommendedName>
        <fullName evidence="1">Protein kinase domain-containing protein</fullName>
    </recommendedName>
</protein>
<dbReference type="InterPro" id="IPR011009">
    <property type="entry name" value="Kinase-like_dom_sf"/>
</dbReference>
<dbReference type="HOGENOM" id="CLU_2534244_0_0_1"/>
<dbReference type="InterPro" id="IPR000719">
    <property type="entry name" value="Prot_kinase_dom"/>
</dbReference>
<feature type="non-terminal residue" evidence="2">
    <location>
        <position position="1"/>
    </location>
</feature>
<dbReference type="Gramene" id="EFJ30785">
    <property type="protein sequence ID" value="EFJ30785"/>
    <property type="gene ID" value="SELMODRAFT_8351"/>
</dbReference>
<feature type="domain" description="Protein kinase" evidence="1">
    <location>
        <begin position="1"/>
        <end position="79"/>
    </location>
</feature>
<dbReference type="GO" id="GO:0005524">
    <property type="term" value="F:ATP binding"/>
    <property type="evidence" value="ECO:0007669"/>
    <property type="project" value="InterPro"/>
</dbReference>
<dbReference type="SUPFAM" id="SSF56112">
    <property type="entry name" value="Protein kinase-like (PK-like)"/>
    <property type="match status" value="1"/>
</dbReference>
<gene>
    <name evidence="2" type="ORF">SELMODRAFT_8351</name>
</gene>
<keyword evidence="3" id="KW-1185">Reference proteome</keyword>
<sequence length="84" mass="9850">GTWNYMAPEMIFQGSYDERVDVYALGLILYFMLELKAPEDRKIDFQQCPAAAMDLINKMIDNDPAKRITLDEALRHPFLQHHHK</sequence>
<dbReference type="Pfam" id="PF00069">
    <property type="entry name" value="Pkinase"/>
    <property type="match status" value="1"/>
</dbReference>
<dbReference type="Proteomes" id="UP000001514">
    <property type="component" value="Unassembled WGS sequence"/>
</dbReference>